<accession>A0A6C0KMZ9</accession>
<evidence type="ECO:0000313" key="1">
    <source>
        <dbReference type="EMBL" id="QHU19375.1"/>
    </source>
</evidence>
<dbReference type="EMBL" id="MN740948">
    <property type="protein sequence ID" value="QHU19375.1"/>
    <property type="molecule type" value="Genomic_DNA"/>
</dbReference>
<proteinExistence type="predicted"/>
<name>A0A6C0KMZ9_9ZZZZ</name>
<protein>
    <submittedName>
        <fullName evidence="1">Uncharacterized protein</fullName>
    </submittedName>
</protein>
<dbReference type="AlphaFoldDB" id="A0A6C0KMZ9"/>
<reference evidence="1" key="1">
    <citation type="journal article" date="2020" name="Nature">
        <title>Giant virus diversity and host interactions through global metagenomics.</title>
        <authorList>
            <person name="Schulz F."/>
            <person name="Roux S."/>
            <person name="Paez-Espino D."/>
            <person name="Jungbluth S."/>
            <person name="Walsh D.A."/>
            <person name="Denef V.J."/>
            <person name="McMahon K.D."/>
            <person name="Konstantinidis K.T."/>
            <person name="Eloe-Fadrosh E.A."/>
            <person name="Kyrpides N.C."/>
            <person name="Woyke T."/>
        </authorList>
    </citation>
    <scope>NUCLEOTIDE SEQUENCE</scope>
    <source>
        <strain evidence="1">GVMAG-S-3300013014-104</strain>
    </source>
</reference>
<organism evidence="1">
    <name type="scientific">viral metagenome</name>
    <dbReference type="NCBI Taxonomy" id="1070528"/>
    <lineage>
        <taxon>unclassified sequences</taxon>
        <taxon>metagenomes</taxon>
        <taxon>organismal metagenomes</taxon>
    </lineage>
</organism>
<sequence length="226" mass="26623">MDTSYKIDDFTQSQSHGLFWDNEIREKVFEIPSCKNDTKKYDIDSKDNKFDPIENISIKTSCNNNIDCGDIIRFFNEDFQNKYTIILIRYNQLTQDTKKIKEIIELEYNLELNNYLFGTIDLETLSKYVQIIKSIPHGIVSNEIKNNYKNVKKQMQKNYNMNINISPKVDSKSQRRVQCSIPKIDNILELFPNNILSRTKNAFIREVEISSEIKSKARKRSKKSIL</sequence>